<keyword evidence="1" id="KW-1133">Transmembrane helix</keyword>
<organism evidence="2 3">
    <name type="scientific">Morganella morganii</name>
    <name type="common">Proteus morganii</name>
    <dbReference type="NCBI Taxonomy" id="582"/>
    <lineage>
        <taxon>Bacteria</taxon>
        <taxon>Pseudomonadati</taxon>
        <taxon>Pseudomonadota</taxon>
        <taxon>Gammaproteobacteria</taxon>
        <taxon>Enterobacterales</taxon>
        <taxon>Morganellaceae</taxon>
        <taxon>Morganella</taxon>
    </lineage>
</organism>
<feature type="transmembrane region" description="Helical" evidence="1">
    <location>
        <begin position="79"/>
        <end position="99"/>
    </location>
</feature>
<keyword evidence="1" id="KW-0472">Membrane</keyword>
<keyword evidence="1" id="KW-0812">Transmembrane</keyword>
<dbReference type="NCBIfam" id="NF008115">
    <property type="entry name" value="PRK10862.1"/>
    <property type="match status" value="1"/>
</dbReference>
<proteinExistence type="predicted"/>
<dbReference type="InterPro" id="IPR026268">
    <property type="entry name" value="RseC"/>
</dbReference>
<dbReference type="AlphaFoldDB" id="A0A433ZTB6"/>
<accession>A0A433ZTB6</accession>
<evidence type="ECO:0000313" key="2">
    <source>
        <dbReference type="EMBL" id="RUT65339.1"/>
    </source>
</evidence>
<protein>
    <submittedName>
        <fullName evidence="2">SoxR reducing system protein RseC</fullName>
    </submittedName>
</protein>
<dbReference type="OrthoDB" id="9795854at2"/>
<evidence type="ECO:0000313" key="3">
    <source>
        <dbReference type="Proteomes" id="UP000286908"/>
    </source>
</evidence>
<comment type="caution">
    <text evidence="2">The sequence shown here is derived from an EMBL/GenBank/DDBJ whole genome shotgun (WGS) entry which is preliminary data.</text>
</comment>
<gene>
    <name evidence="2" type="ORF">CKG00_02185</name>
</gene>
<dbReference type="PANTHER" id="PTHR35867:SF1">
    <property type="entry name" value="PROTEIN RSEC"/>
    <property type="match status" value="1"/>
</dbReference>
<name>A0A433ZTB6_MORMO</name>
<evidence type="ECO:0000256" key="1">
    <source>
        <dbReference type="SAM" id="Phobius"/>
    </source>
</evidence>
<dbReference type="Pfam" id="PF04246">
    <property type="entry name" value="RseC_MucC"/>
    <property type="match status" value="1"/>
</dbReference>
<sequence length="155" mass="16191">MVKEWATVVRWQNGRAVLRYGSSAGCGSCKARAACGSYLLNKLGPEAGHQLEIPVSEPLVTDQKVEVGIPEGSLLRSAMLVYLTPLLGLFAGAGLVQALAESQSAVLAGGILGGAAGFLLARKIARHWSGTADYEPVILQIGLPPSELSIDMCES</sequence>
<dbReference type="Proteomes" id="UP000286908">
    <property type="component" value="Unassembled WGS sequence"/>
</dbReference>
<dbReference type="PIRSF" id="PIRSF004923">
    <property type="entry name" value="RseC"/>
    <property type="match status" value="1"/>
</dbReference>
<dbReference type="InterPro" id="IPR007359">
    <property type="entry name" value="SigmaE_reg_RseC_MucC"/>
</dbReference>
<reference evidence="2 3" key="1">
    <citation type="submission" date="2017-08" db="EMBL/GenBank/DDBJ databases">
        <title>Draft genome sequence of pheromone producing symbiont Morganella morganii, of the female New Zealand grass grub Costelytra giveni.</title>
        <authorList>
            <person name="Laugraud A."/>
            <person name="Young S.D."/>
            <person name="Hurst M.H."/>
        </authorList>
    </citation>
    <scope>NUCLEOTIDE SEQUENCE [LARGE SCALE GENOMIC DNA]</scope>
    <source>
        <strain evidence="2 3">MMsCG</strain>
    </source>
</reference>
<dbReference type="PANTHER" id="PTHR35867">
    <property type="entry name" value="PROTEIN RSEC"/>
    <property type="match status" value="1"/>
</dbReference>
<dbReference type="EMBL" id="NRQY01000001">
    <property type="protein sequence ID" value="RUT65339.1"/>
    <property type="molecule type" value="Genomic_DNA"/>
</dbReference>
<feature type="transmembrane region" description="Helical" evidence="1">
    <location>
        <begin position="105"/>
        <end position="121"/>
    </location>
</feature>